<feature type="domain" description="Cyclic nucleotide-binding" evidence="7">
    <location>
        <begin position="298"/>
        <end position="397"/>
    </location>
</feature>
<keyword evidence="3 5" id="KW-0067">ATP-binding</keyword>
<dbReference type="Gene3D" id="2.60.120.10">
    <property type="entry name" value="Jelly Rolls"/>
    <property type="match status" value="1"/>
</dbReference>
<dbReference type="PROSITE" id="PS00107">
    <property type="entry name" value="PROTEIN_KINASE_ATP"/>
    <property type="match status" value="1"/>
</dbReference>
<feature type="binding site" evidence="5">
    <location>
        <position position="40"/>
    </location>
    <ligand>
        <name>ATP</name>
        <dbReference type="ChEBI" id="CHEBI:30616"/>
    </ligand>
</feature>
<keyword evidence="1" id="KW-0140">cGMP</keyword>
<dbReference type="AlphaFoldDB" id="A0A6M4H7G4"/>
<dbReference type="GO" id="GO:0005737">
    <property type="term" value="C:cytoplasm"/>
    <property type="evidence" value="ECO:0007669"/>
    <property type="project" value="TreeGrafter"/>
</dbReference>
<dbReference type="InterPro" id="IPR014710">
    <property type="entry name" value="RmlC-like_jellyroll"/>
</dbReference>
<evidence type="ECO:0000256" key="5">
    <source>
        <dbReference type="PROSITE-ProRule" id="PRU10141"/>
    </source>
</evidence>
<accession>A0A6M4H7G4</accession>
<dbReference type="Proteomes" id="UP000503096">
    <property type="component" value="Chromosome"/>
</dbReference>
<dbReference type="PROSITE" id="PS50042">
    <property type="entry name" value="CNMP_BINDING_3"/>
    <property type="match status" value="1"/>
</dbReference>
<dbReference type="KEGG" id="upl:DSM104440_02321"/>
<dbReference type="SUPFAM" id="SSF51206">
    <property type="entry name" value="cAMP-binding domain-like"/>
    <property type="match status" value="1"/>
</dbReference>
<dbReference type="EC" id="2.7.11.1" evidence="8"/>
<dbReference type="EMBL" id="CP053073">
    <property type="protein sequence ID" value="QJR15500.1"/>
    <property type="molecule type" value="Genomic_DNA"/>
</dbReference>
<dbReference type="InterPro" id="IPR011009">
    <property type="entry name" value="Kinase-like_dom_sf"/>
</dbReference>
<dbReference type="SMART" id="SM00220">
    <property type="entry name" value="S_TKc"/>
    <property type="match status" value="1"/>
</dbReference>
<protein>
    <submittedName>
        <fullName evidence="8">Serine/threonine-protein kinase PknD</fullName>
        <ecNumber evidence="8">2.7.11.1</ecNumber>
    </submittedName>
</protein>
<name>A0A6M4H7G4_9PROT</name>
<dbReference type="GO" id="GO:0005524">
    <property type="term" value="F:ATP binding"/>
    <property type="evidence" value="ECO:0007669"/>
    <property type="project" value="UniProtKB-UniRule"/>
</dbReference>
<dbReference type="Pfam" id="PF00069">
    <property type="entry name" value="Pkinase"/>
    <property type="match status" value="1"/>
</dbReference>
<evidence type="ECO:0000256" key="4">
    <source>
        <dbReference type="ARBA" id="ARBA00022992"/>
    </source>
</evidence>
<dbReference type="InParanoid" id="A0A6M4H7G4"/>
<dbReference type="RefSeq" id="WP_171162826.1">
    <property type="nucleotide sequence ID" value="NZ_CP053073.1"/>
</dbReference>
<dbReference type="PROSITE" id="PS50011">
    <property type="entry name" value="PROTEIN_KINASE_DOM"/>
    <property type="match status" value="1"/>
</dbReference>
<dbReference type="InterPro" id="IPR000719">
    <property type="entry name" value="Prot_kinase_dom"/>
</dbReference>
<keyword evidence="8" id="KW-0808">Transferase</keyword>
<evidence type="ECO:0000256" key="2">
    <source>
        <dbReference type="ARBA" id="ARBA00022741"/>
    </source>
</evidence>
<dbReference type="Gene3D" id="1.10.510.10">
    <property type="entry name" value="Transferase(Phosphotransferase) domain 1"/>
    <property type="match status" value="1"/>
</dbReference>
<keyword evidence="4" id="KW-0142">cGMP-binding</keyword>
<dbReference type="CDD" id="cd00038">
    <property type="entry name" value="CAP_ED"/>
    <property type="match status" value="1"/>
</dbReference>
<dbReference type="InterPro" id="IPR045269">
    <property type="entry name" value="Atg1-like"/>
</dbReference>
<organism evidence="8 9">
    <name type="scientific">Usitatibacter palustris</name>
    <dbReference type="NCBI Taxonomy" id="2732487"/>
    <lineage>
        <taxon>Bacteria</taxon>
        <taxon>Pseudomonadati</taxon>
        <taxon>Pseudomonadota</taxon>
        <taxon>Betaproteobacteria</taxon>
        <taxon>Nitrosomonadales</taxon>
        <taxon>Usitatibacteraceae</taxon>
        <taxon>Usitatibacter</taxon>
    </lineage>
</organism>
<dbReference type="InterPro" id="IPR018490">
    <property type="entry name" value="cNMP-bd_dom_sf"/>
</dbReference>
<keyword evidence="2 5" id="KW-0547">Nucleotide-binding</keyword>
<evidence type="ECO:0000256" key="1">
    <source>
        <dbReference type="ARBA" id="ARBA00022535"/>
    </source>
</evidence>
<evidence type="ECO:0000259" key="7">
    <source>
        <dbReference type="PROSITE" id="PS50042"/>
    </source>
</evidence>
<dbReference type="InterPro" id="IPR000595">
    <property type="entry name" value="cNMP-bd_dom"/>
</dbReference>
<evidence type="ECO:0000256" key="3">
    <source>
        <dbReference type="ARBA" id="ARBA00022840"/>
    </source>
</evidence>
<dbReference type="Gene3D" id="3.30.200.20">
    <property type="entry name" value="Phosphorylase Kinase, domain 1"/>
    <property type="match status" value="1"/>
</dbReference>
<gene>
    <name evidence="8" type="primary">pknD_6</name>
    <name evidence="8" type="ORF">DSM104440_02321</name>
</gene>
<feature type="domain" description="Protein kinase" evidence="6">
    <location>
        <begin position="11"/>
        <end position="275"/>
    </location>
</feature>
<dbReference type="InterPro" id="IPR017441">
    <property type="entry name" value="Protein_kinase_ATP_BS"/>
</dbReference>
<reference evidence="8 9" key="1">
    <citation type="submission" date="2020-04" db="EMBL/GenBank/DDBJ databases">
        <title>Usitatibacter rugosus gen. nov., sp. nov. and Usitatibacter palustris sp. nov., novel members of Usitatibacteraceae fam. nov. within the order Nitrosomonadales isolated from soil.</title>
        <authorList>
            <person name="Huber K.J."/>
            <person name="Neumann-Schaal M."/>
            <person name="Geppert A."/>
            <person name="Luckner M."/>
            <person name="Wanner G."/>
            <person name="Overmann J."/>
        </authorList>
    </citation>
    <scope>NUCLEOTIDE SEQUENCE [LARGE SCALE GENOMIC DNA]</scope>
    <source>
        <strain evidence="8 9">Swamp67</strain>
    </source>
</reference>
<evidence type="ECO:0000259" key="6">
    <source>
        <dbReference type="PROSITE" id="PS50011"/>
    </source>
</evidence>
<sequence>MSERPHKLGKYNLLSEIGHGASAVVYLAEDPFNDRKVALKLAKSDADMGEEEAKRFEKLFLNEASLAGKLNHPNIVGVYDAVVDETDRYIVMEYVTGGSLKKYCTETNLLPVRQAVLVIFKLCRALDYAFQNGVIHRDIKPANILLSDRDEIKISDFGTAKISHATHTQIDGFLGSPAYMSPEQINEEGPSVQSDIYSLGVVMYELLTGRLPHRAENSVQMINKILNDDPTPLETIRPDLPERLIEITKKAMHKDPKVRYATWFEMATELANTFPQLEKYSTEISSTEKFNRLRSLPFFREFRDAELWEVLRGAVWETHGRDENLLIEGEIGQAFFIVVGGQVKVVKDSKLLNVLKEGDCFGEMAYLSGDRARRSASIISVSEVHLLKIQATQLEALSDGCQLRFNREFLRTLIERLTWTSSVLAQFRR</sequence>
<dbReference type="PANTHER" id="PTHR24348:SF72">
    <property type="entry name" value="SERINE_THREONINE PROTEIN KINASE"/>
    <property type="match status" value="1"/>
</dbReference>
<dbReference type="PANTHER" id="PTHR24348">
    <property type="entry name" value="SERINE/THREONINE-PROTEIN KINASE UNC-51-RELATED"/>
    <property type="match status" value="1"/>
</dbReference>
<dbReference type="SMART" id="SM00100">
    <property type="entry name" value="cNMP"/>
    <property type="match status" value="1"/>
</dbReference>
<proteinExistence type="predicted"/>
<dbReference type="SUPFAM" id="SSF56112">
    <property type="entry name" value="Protein kinase-like (PK-like)"/>
    <property type="match status" value="1"/>
</dbReference>
<keyword evidence="9" id="KW-1185">Reference proteome</keyword>
<evidence type="ECO:0000313" key="9">
    <source>
        <dbReference type="Proteomes" id="UP000503096"/>
    </source>
</evidence>
<dbReference type="Pfam" id="PF00027">
    <property type="entry name" value="cNMP_binding"/>
    <property type="match status" value="1"/>
</dbReference>
<dbReference type="GO" id="GO:0030553">
    <property type="term" value="F:cGMP binding"/>
    <property type="evidence" value="ECO:0007669"/>
    <property type="project" value="UniProtKB-KW"/>
</dbReference>
<dbReference type="GO" id="GO:0004674">
    <property type="term" value="F:protein serine/threonine kinase activity"/>
    <property type="evidence" value="ECO:0007669"/>
    <property type="project" value="UniProtKB-EC"/>
</dbReference>
<dbReference type="InterPro" id="IPR008271">
    <property type="entry name" value="Ser/Thr_kinase_AS"/>
</dbReference>
<dbReference type="PROSITE" id="PS00108">
    <property type="entry name" value="PROTEIN_KINASE_ST"/>
    <property type="match status" value="1"/>
</dbReference>
<evidence type="ECO:0000313" key="8">
    <source>
        <dbReference type="EMBL" id="QJR15500.1"/>
    </source>
</evidence>
<dbReference type="CDD" id="cd14014">
    <property type="entry name" value="STKc_PknB_like"/>
    <property type="match status" value="1"/>
</dbReference>
<keyword evidence="8" id="KW-0418">Kinase</keyword>